<gene>
    <name evidence="5" type="ORF">Q361_10434</name>
</gene>
<accession>A0A2S4N9G2</accession>
<sequence length="277" mass="33026">MAKTIRKKTIRKNTKSKRKPFPYGKWLSGLFIILFCYTIYHYRDALLYYFSFKTDKVLKQDKATQARIFQILQENPDRVVGFDVSEYQGDIDWEIVDSVEGRKLRFVFIRSTCGNDKLDARFRYNWKKAKENHFIRGAYHYYRPNENSIEQANNFIKFVKLQSGDLPPVVDIEQMPETQSMDSLKVGLKRFCTKIEKHFGTKPIIYSGQKYYEDFLKEEFSGYVFWVANYNFFVETIQDDWTFWQFTEKAVIRGVSSKVDINIYNGTPLMLNYLKIK</sequence>
<organism evidence="5 6">
    <name type="scientific">Flavobacterium croceum DSM 17960</name>
    <dbReference type="NCBI Taxonomy" id="1121886"/>
    <lineage>
        <taxon>Bacteria</taxon>
        <taxon>Pseudomonadati</taxon>
        <taxon>Bacteroidota</taxon>
        <taxon>Flavobacteriia</taxon>
        <taxon>Flavobacteriales</taxon>
        <taxon>Flavobacteriaceae</taxon>
        <taxon>Flavobacterium</taxon>
    </lineage>
</organism>
<dbReference type="EMBL" id="PQNY01000004">
    <property type="protein sequence ID" value="POS02315.1"/>
    <property type="molecule type" value="Genomic_DNA"/>
</dbReference>
<dbReference type="InterPro" id="IPR018077">
    <property type="entry name" value="Glyco_hydro_fam25_subgr"/>
</dbReference>
<evidence type="ECO:0000313" key="6">
    <source>
        <dbReference type="Proteomes" id="UP000237056"/>
    </source>
</evidence>
<dbReference type="GO" id="GO:0016052">
    <property type="term" value="P:carbohydrate catabolic process"/>
    <property type="evidence" value="ECO:0007669"/>
    <property type="project" value="TreeGrafter"/>
</dbReference>
<keyword evidence="2" id="KW-0378">Hydrolase</keyword>
<feature type="transmembrane region" description="Helical" evidence="4">
    <location>
        <begin position="21"/>
        <end position="40"/>
    </location>
</feature>
<evidence type="ECO:0000256" key="4">
    <source>
        <dbReference type="SAM" id="Phobius"/>
    </source>
</evidence>
<dbReference type="PROSITE" id="PS51904">
    <property type="entry name" value="GLYCOSYL_HYDROL_F25_2"/>
    <property type="match status" value="1"/>
</dbReference>
<evidence type="ECO:0000256" key="3">
    <source>
        <dbReference type="ARBA" id="ARBA00023295"/>
    </source>
</evidence>
<dbReference type="Proteomes" id="UP000237056">
    <property type="component" value="Unassembled WGS sequence"/>
</dbReference>
<dbReference type="PANTHER" id="PTHR34135">
    <property type="entry name" value="LYSOZYME"/>
    <property type="match status" value="1"/>
</dbReference>
<dbReference type="Pfam" id="PF01183">
    <property type="entry name" value="Glyco_hydro_25"/>
    <property type="match status" value="1"/>
</dbReference>
<keyword evidence="3" id="KW-0326">Glycosidase</keyword>
<evidence type="ECO:0000313" key="5">
    <source>
        <dbReference type="EMBL" id="POS02315.1"/>
    </source>
</evidence>
<keyword evidence="4" id="KW-0472">Membrane</keyword>
<keyword evidence="4" id="KW-1133">Transmembrane helix</keyword>
<keyword evidence="6" id="KW-1185">Reference proteome</keyword>
<dbReference type="SMART" id="SM00641">
    <property type="entry name" value="Glyco_25"/>
    <property type="match status" value="1"/>
</dbReference>
<dbReference type="RefSeq" id="WP_103725382.1">
    <property type="nucleotide sequence ID" value="NZ_PQNY01000004.1"/>
</dbReference>
<dbReference type="SUPFAM" id="SSF51445">
    <property type="entry name" value="(Trans)glycosidases"/>
    <property type="match status" value="1"/>
</dbReference>
<comment type="similarity">
    <text evidence="1">Belongs to the glycosyl hydrolase 25 family.</text>
</comment>
<name>A0A2S4N9G2_9FLAO</name>
<dbReference type="PANTHER" id="PTHR34135:SF2">
    <property type="entry name" value="LYSOZYME"/>
    <property type="match status" value="1"/>
</dbReference>
<dbReference type="GO" id="GO:0016998">
    <property type="term" value="P:cell wall macromolecule catabolic process"/>
    <property type="evidence" value="ECO:0007669"/>
    <property type="project" value="InterPro"/>
</dbReference>
<proteinExistence type="inferred from homology"/>
<dbReference type="OrthoDB" id="9798192at2"/>
<dbReference type="AlphaFoldDB" id="A0A2S4N9G2"/>
<comment type="caution">
    <text evidence="5">The sequence shown here is derived from an EMBL/GenBank/DDBJ whole genome shotgun (WGS) entry which is preliminary data.</text>
</comment>
<dbReference type="GO" id="GO:0009253">
    <property type="term" value="P:peptidoglycan catabolic process"/>
    <property type="evidence" value="ECO:0007669"/>
    <property type="project" value="InterPro"/>
</dbReference>
<dbReference type="InterPro" id="IPR002053">
    <property type="entry name" value="Glyco_hydro_25"/>
</dbReference>
<dbReference type="GO" id="GO:0003796">
    <property type="term" value="F:lysozyme activity"/>
    <property type="evidence" value="ECO:0007669"/>
    <property type="project" value="InterPro"/>
</dbReference>
<dbReference type="InterPro" id="IPR017853">
    <property type="entry name" value="GH"/>
</dbReference>
<reference evidence="5 6" key="1">
    <citation type="submission" date="2018-01" db="EMBL/GenBank/DDBJ databases">
        <title>Genomic Encyclopedia of Type Strains, Phase I: the one thousand microbial genomes (KMG-I) project.</title>
        <authorList>
            <person name="Goeker M."/>
        </authorList>
    </citation>
    <scope>NUCLEOTIDE SEQUENCE [LARGE SCALE GENOMIC DNA]</scope>
    <source>
        <strain evidence="5 6">DSM 17960</strain>
    </source>
</reference>
<protein>
    <submittedName>
        <fullName evidence="5">Lysozyme</fullName>
    </submittedName>
</protein>
<evidence type="ECO:0000256" key="1">
    <source>
        <dbReference type="ARBA" id="ARBA00010646"/>
    </source>
</evidence>
<keyword evidence="4" id="KW-0812">Transmembrane</keyword>
<evidence type="ECO:0000256" key="2">
    <source>
        <dbReference type="ARBA" id="ARBA00022801"/>
    </source>
</evidence>
<dbReference type="Gene3D" id="3.20.20.80">
    <property type="entry name" value="Glycosidases"/>
    <property type="match status" value="1"/>
</dbReference>